<dbReference type="InterPro" id="IPR053151">
    <property type="entry name" value="RNase_H-like"/>
</dbReference>
<dbReference type="InterPro" id="IPR036397">
    <property type="entry name" value="RNaseH_sf"/>
</dbReference>
<dbReference type="SUPFAM" id="SSF53098">
    <property type="entry name" value="Ribonuclease H-like"/>
    <property type="match status" value="1"/>
</dbReference>
<keyword evidence="4" id="KW-1185">Reference proteome</keyword>
<dbReference type="PANTHER" id="PTHR47723:SF19">
    <property type="entry name" value="POLYNUCLEOTIDYL TRANSFERASE, RIBONUCLEASE H-LIKE SUPERFAMILY PROTEIN"/>
    <property type="match status" value="1"/>
</dbReference>
<dbReference type="InterPro" id="IPR012337">
    <property type="entry name" value="RNaseH-like_sf"/>
</dbReference>
<dbReference type="Pfam" id="PF13966">
    <property type="entry name" value="zf-RVT"/>
    <property type="match status" value="1"/>
</dbReference>
<dbReference type="Pfam" id="PF13456">
    <property type="entry name" value="RVT_3"/>
    <property type="match status" value="1"/>
</dbReference>
<evidence type="ECO:0000313" key="3">
    <source>
        <dbReference type="EMBL" id="KAK8518275.1"/>
    </source>
</evidence>
<reference evidence="3 4" key="1">
    <citation type="journal article" date="2024" name="G3 (Bethesda)">
        <title>Genome assembly of Hibiscus sabdariffa L. provides insights into metabolisms of medicinal natural products.</title>
        <authorList>
            <person name="Kim T."/>
        </authorList>
    </citation>
    <scope>NUCLEOTIDE SEQUENCE [LARGE SCALE GENOMIC DNA]</scope>
    <source>
        <strain evidence="3">TK-2024</strain>
        <tissue evidence="3">Old leaves</tissue>
    </source>
</reference>
<dbReference type="InterPro" id="IPR044730">
    <property type="entry name" value="RNase_H-like_dom_plant"/>
</dbReference>
<dbReference type="Proteomes" id="UP001472677">
    <property type="component" value="Unassembled WGS sequence"/>
</dbReference>
<dbReference type="CDD" id="cd06222">
    <property type="entry name" value="RNase_H_like"/>
    <property type="match status" value="1"/>
</dbReference>
<dbReference type="InterPro" id="IPR026960">
    <property type="entry name" value="RVT-Znf"/>
</dbReference>
<feature type="domain" description="Reverse transcriptase zinc-binding" evidence="2">
    <location>
        <begin position="73"/>
        <end position="161"/>
    </location>
</feature>
<dbReference type="PANTHER" id="PTHR47723">
    <property type="entry name" value="OS05G0353850 PROTEIN"/>
    <property type="match status" value="1"/>
</dbReference>
<evidence type="ECO:0000259" key="1">
    <source>
        <dbReference type="Pfam" id="PF13456"/>
    </source>
</evidence>
<accession>A0ABR2CFH0</accession>
<comment type="caution">
    <text evidence="3">The sequence shown here is derived from an EMBL/GenBank/DDBJ whole genome shotgun (WGS) entry which is preliminary data.</text>
</comment>
<sequence>MGPLLEFIENPSLIPDVHCSVAAMVNENGDRDWAQFSSILPPSLVLRIAAIKPPFESDLEGVPGWRWDPLHSFSVRSAYSSLTGAAHVVDSEDKGWSLIGKFKGSPLVRSFLWLVYWDSILTNHERVQRFLTSDASFSYCGTVVEDTLHVFRDCPATTTIWSTVIKPELMGEFCSLDTRKWLHMNLDGGCRFPRNPLHWDIMFGYILWNLWCQRNTRIFDADLVHHESILVRCSRMVSEVIASNTQQFAGLVATSPGQGPHRLRRWVLPPEGWVTCNADGSFRAVSGGATCGGVLRNHHGEWIVGFAKGIGICSAIEDELWGIYECLKYAWDLGITRIRMESDCKQWEVRLLVINRESNKVADALANLAWSLSFGFHDFVDPSSIVSGLVMADLPG</sequence>
<evidence type="ECO:0000259" key="2">
    <source>
        <dbReference type="Pfam" id="PF13966"/>
    </source>
</evidence>
<evidence type="ECO:0008006" key="5">
    <source>
        <dbReference type="Google" id="ProtNLM"/>
    </source>
</evidence>
<dbReference type="InterPro" id="IPR002156">
    <property type="entry name" value="RNaseH_domain"/>
</dbReference>
<protein>
    <recommendedName>
        <fullName evidence="5">RNase H type-1 domain-containing protein</fullName>
    </recommendedName>
</protein>
<dbReference type="Gene3D" id="3.30.420.10">
    <property type="entry name" value="Ribonuclease H-like superfamily/Ribonuclease H"/>
    <property type="match status" value="1"/>
</dbReference>
<evidence type="ECO:0000313" key="4">
    <source>
        <dbReference type="Proteomes" id="UP001472677"/>
    </source>
</evidence>
<proteinExistence type="predicted"/>
<name>A0ABR2CFH0_9ROSI</name>
<organism evidence="3 4">
    <name type="scientific">Hibiscus sabdariffa</name>
    <name type="common">roselle</name>
    <dbReference type="NCBI Taxonomy" id="183260"/>
    <lineage>
        <taxon>Eukaryota</taxon>
        <taxon>Viridiplantae</taxon>
        <taxon>Streptophyta</taxon>
        <taxon>Embryophyta</taxon>
        <taxon>Tracheophyta</taxon>
        <taxon>Spermatophyta</taxon>
        <taxon>Magnoliopsida</taxon>
        <taxon>eudicotyledons</taxon>
        <taxon>Gunneridae</taxon>
        <taxon>Pentapetalae</taxon>
        <taxon>rosids</taxon>
        <taxon>malvids</taxon>
        <taxon>Malvales</taxon>
        <taxon>Malvaceae</taxon>
        <taxon>Malvoideae</taxon>
        <taxon>Hibiscus</taxon>
    </lineage>
</organism>
<feature type="domain" description="RNase H type-1" evidence="1">
    <location>
        <begin position="277"/>
        <end position="346"/>
    </location>
</feature>
<gene>
    <name evidence="3" type="ORF">V6N12_017428</name>
</gene>
<dbReference type="EMBL" id="JBBPBM010000053">
    <property type="protein sequence ID" value="KAK8518275.1"/>
    <property type="molecule type" value="Genomic_DNA"/>
</dbReference>